<dbReference type="Pfam" id="PF00691">
    <property type="entry name" value="OmpA"/>
    <property type="match status" value="1"/>
</dbReference>
<protein>
    <submittedName>
        <fullName evidence="5">OmpA family protein</fullName>
    </submittedName>
</protein>
<keyword evidence="6" id="KW-1185">Reference proteome</keyword>
<feature type="compositionally biased region" description="Basic and acidic residues" evidence="2">
    <location>
        <begin position="151"/>
        <end position="186"/>
    </location>
</feature>
<evidence type="ECO:0000256" key="2">
    <source>
        <dbReference type="SAM" id="MobiDB-lite"/>
    </source>
</evidence>
<feature type="compositionally biased region" description="Low complexity" evidence="2">
    <location>
        <begin position="233"/>
        <end position="266"/>
    </location>
</feature>
<dbReference type="EMBL" id="FNAV01000010">
    <property type="protein sequence ID" value="SDE96492.1"/>
    <property type="molecule type" value="Genomic_DNA"/>
</dbReference>
<feature type="domain" description="OmpA-like" evidence="4">
    <location>
        <begin position="570"/>
        <end position="694"/>
    </location>
</feature>
<dbReference type="InterPro" id="IPR050330">
    <property type="entry name" value="Bact_OuterMem_StrucFunc"/>
</dbReference>
<dbReference type="PROSITE" id="PS51123">
    <property type="entry name" value="OMPA_2"/>
    <property type="match status" value="1"/>
</dbReference>
<dbReference type="PANTHER" id="PTHR30329:SF21">
    <property type="entry name" value="LIPOPROTEIN YIAD-RELATED"/>
    <property type="match status" value="1"/>
</dbReference>
<dbReference type="InterPro" id="IPR036737">
    <property type="entry name" value="OmpA-like_sf"/>
</dbReference>
<keyword evidence="3" id="KW-0732">Signal</keyword>
<dbReference type="Proteomes" id="UP000198994">
    <property type="component" value="Unassembled WGS sequence"/>
</dbReference>
<feature type="compositionally biased region" description="Low complexity" evidence="2">
    <location>
        <begin position="120"/>
        <end position="149"/>
    </location>
</feature>
<dbReference type="STRING" id="282683.SAMN04488105_110119"/>
<dbReference type="InterPro" id="IPR006665">
    <property type="entry name" value="OmpA-like"/>
</dbReference>
<feature type="compositionally biased region" description="Acidic residues" evidence="2">
    <location>
        <begin position="352"/>
        <end position="363"/>
    </location>
</feature>
<dbReference type="SUPFAM" id="SSF103088">
    <property type="entry name" value="OmpA-like"/>
    <property type="match status" value="1"/>
</dbReference>
<gene>
    <name evidence="5" type="ORF">SAMN04488105_110119</name>
</gene>
<feature type="compositionally biased region" description="Basic and acidic residues" evidence="2">
    <location>
        <begin position="364"/>
        <end position="400"/>
    </location>
</feature>
<evidence type="ECO:0000259" key="4">
    <source>
        <dbReference type="PROSITE" id="PS51123"/>
    </source>
</evidence>
<keyword evidence="1" id="KW-0472">Membrane</keyword>
<feature type="signal peptide" evidence="3">
    <location>
        <begin position="1"/>
        <end position="26"/>
    </location>
</feature>
<dbReference type="Gene3D" id="3.30.1330.60">
    <property type="entry name" value="OmpA-like domain"/>
    <property type="match status" value="1"/>
</dbReference>
<feature type="compositionally biased region" description="Low complexity" evidence="2">
    <location>
        <begin position="102"/>
        <end position="112"/>
    </location>
</feature>
<feature type="compositionally biased region" description="Polar residues" evidence="2">
    <location>
        <begin position="282"/>
        <end position="299"/>
    </location>
</feature>
<feature type="chain" id="PRO_5011660706" evidence="3">
    <location>
        <begin position="27"/>
        <end position="694"/>
    </location>
</feature>
<dbReference type="PANTHER" id="PTHR30329">
    <property type="entry name" value="STATOR ELEMENT OF FLAGELLAR MOTOR COMPLEX"/>
    <property type="match status" value="1"/>
</dbReference>
<evidence type="ECO:0000313" key="5">
    <source>
        <dbReference type="EMBL" id="SDE96492.1"/>
    </source>
</evidence>
<feature type="compositionally biased region" description="Low complexity" evidence="2">
    <location>
        <begin position="340"/>
        <end position="351"/>
    </location>
</feature>
<evidence type="ECO:0000313" key="6">
    <source>
        <dbReference type="Proteomes" id="UP000198994"/>
    </source>
</evidence>
<organism evidence="5 6">
    <name type="scientific">Salipiger thiooxidans</name>
    <dbReference type="NCBI Taxonomy" id="282683"/>
    <lineage>
        <taxon>Bacteria</taxon>
        <taxon>Pseudomonadati</taxon>
        <taxon>Pseudomonadota</taxon>
        <taxon>Alphaproteobacteria</taxon>
        <taxon>Rhodobacterales</taxon>
        <taxon>Roseobacteraceae</taxon>
        <taxon>Salipiger</taxon>
    </lineage>
</organism>
<name>A0A1G7H7T3_9RHOB</name>
<dbReference type="GO" id="GO:0016020">
    <property type="term" value="C:membrane"/>
    <property type="evidence" value="ECO:0007669"/>
    <property type="project" value="UniProtKB-UniRule"/>
</dbReference>
<feature type="region of interest" description="Disordered" evidence="2">
    <location>
        <begin position="340"/>
        <end position="400"/>
    </location>
</feature>
<sequence length="694" mass="72504">MRTTKPFLRTTTALVLMASLALPAAAQSLSGMKQKEIMDGALAGTVDLGFDTSGMTRGQIRSRIVEVASQCATGEAADGVDCAVVAQIPQKLTQAKGEDAAAAKAATPSEAPAADRADAPDAAPADAPAAQAEASEPAQPAAEQAAEQAEPSEKATKKQKQADAKAEKKAAKKEQKAEAKTKKAEKAGQQAAADTPSEDDLAKALAAQETADQSAKAADSSEPVAGPETTAQDADPAPKTTAEAPAETPDTTAEAPSAAPETTADAQTDAPAKADSEAVATTDAQTGETRTETPGQTAETEAAPLDEADREAAAAGPEDVTAQQQADAVARIAERLGLGAAAAAAAGNGEQADAEVVEEEVTAEDVRSSDEDFDTRIGENAGETKKKNQKKASKDDDDRGLTDAQKTALVGLGALALTQFLGNDAKVVENSGDRVVVEEGGQYRVLRNDDVLLRRPGSDVTTYRYDDGSTRSVVEYDDGNVVETVKAADGRVLRRTRTLPDGQSIVLFDDTQAETEVVVNDLPQTTETPRRMNFQEVDETELAAALAAESGTSVDRTFSLNQIRNIDAVRHLVPEVSVDSINFETGSAAIRPEEARALAALGNAMKQVIAERPGEVFLIEGHTDAVGSWTYNLALSDRRAESVALALTEYFDVPPENMVLQGYGEGDLAVQSDAAERENRRAAVRRITPLLQGS</sequence>
<dbReference type="AlphaFoldDB" id="A0A1G7H7T3"/>
<dbReference type="RefSeq" id="WP_089961053.1">
    <property type="nucleotide sequence ID" value="NZ_FNAV01000010.1"/>
</dbReference>
<evidence type="ECO:0000256" key="1">
    <source>
        <dbReference type="PROSITE-ProRule" id="PRU00473"/>
    </source>
</evidence>
<dbReference type="OrthoDB" id="9792021at2"/>
<evidence type="ECO:0000256" key="3">
    <source>
        <dbReference type="SAM" id="SignalP"/>
    </source>
</evidence>
<dbReference type="CDD" id="cd07185">
    <property type="entry name" value="OmpA_C-like"/>
    <property type="match status" value="1"/>
</dbReference>
<proteinExistence type="predicted"/>
<reference evidence="6" key="1">
    <citation type="submission" date="2016-10" db="EMBL/GenBank/DDBJ databases">
        <authorList>
            <person name="Varghese N."/>
            <person name="Submissions S."/>
        </authorList>
    </citation>
    <scope>NUCLEOTIDE SEQUENCE [LARGE SCALE GENOMIC DNA]</scope>
    <source>
        <strain evidence="6">DSM 10146</strain>
    </source>
</reference>
<accession>A0A1G7H7T3</accession>
<feature type="region of interest" description="Disordered" evidence="2">
    <location>
        <begin position="99"/>
        <end position="326"/>
    </location>
</feature>